<feature type="transmembrane region" description="Helical" evidence="8">
    <location>
        <begin position="20"/>
        <end position="42"/>
    </location>
</feature>
<feature type="transmembrane region" description="Helical" evidence="8">
    <location>
        <begin position="202"/>
        <end position="226"/>
    </location>
</feature>
<evidence type="ECO:0000256" key="6">
    <source>
        <dbReference type="ARBA" id="ARBA00023136"/>
    </source>
</evidence>
<dbReference type="KEGG" id="caqu:CAQU_12670"/>
<gene>
    <name evidence="9" type="ORF">CAQU_12670</name>
</gene>
<evidence type="ECO:0000256" key="8">
    <source>
        <dbReference type="SAM" id="Phobius"/>
    </source>
</evidence>
<comment type="subcellular location">
    <subcellularLocation>
        <location evidence="1">Cell membrane</location>
        <topology evidence="1">Multi-pass membrane protein</topology>
    </subcellularLocation>
</comment>
<dbReference type="GO" id="GO:0005886">
    <property type="term" value="C:plasma membrane"/>
    <property type="evidence" value="ECO:0007669"/>
    <property type="project" value="UniProtKB-SubCell"/>
</dbReference>
<evidence type="ECO:0000256" key="3">
    <source>
        <dbReference type="ARBA" id="ARBA00022475"/>
    </source>
</evidence>
<dbReference type="GO" id="GO:0046872">
    <property type="term" value="F:metal ion binding"/>
    <property type="evidence" value="ECO:0007669"/>
    <property type="project" value="UniProtKB-KW"/>
</dbReference>
<evidence type="ECO:0000256" key="1">
    <source>
        <dbReference type="ARBA" id="ARBA00004651"/>
    </source>
</evidence>
<dbReference type="RefSeq" id="WP_075728152.1">
    <property type="nucleotide sequence ID" value="NZ_CP009245.1"/>
</dbReference>
<feature type="transmembrane region" description="Helical" evidence="8">
    <location>
        <begin position="114"/>
        <end position="133"/>
    </location>
</feature>
<keyword evidence="7" id="KW-0862">Zinc</keyword>
<keyword evidence="3" id="KW-1003">Cell membrane</keyword>
<feature type="binding site" evidence="7">
    <location>
        <position position="204"/>
    </location>
    <ligand>
        <name>Zn(2+)</name>
        <dbReference type="ChEBI" id="CHEBI:29105"/>
    </ligand>
</feature>
<feature type="transmembrane region" description="Helical" evidence="8">
    <location>
        <begin position="139"/>
        <end position="160"/>
    </location>
</feature>
<dbReference type="GO" id="GO:0140911">
    <property type="term" value="F:pore-forming activity"/>
    <property type="evidence" value="ECO:0007669"/>
    <property type="project" value="InterPro"/>
</dbReference>
<feature type="transmembrane region" description="Helical" evidence="8">
    <location>
        <begin position="89"/>
        <end position="107"/>
    </location>
</feature>
<keyword evidence="6 8" id="KW-0472">Membrane</keyword>
<dbReference type="InterPro" id="IPR004254">
    <property type="entry name" value="AdipoR/HlyIII-related"/>
</dbReference>
<dbReference type="OrthoDB" id="9813689at2"/>
<evidence type="ECO:0000256" key="2">
    <source>
        <dbReference type="ARBA" id="ARBA00008488"/>
    </source>
</evidence>
<evidence type="ECO:0000256" key="4">
    <source>
        <dbReference type="ARBA" id="ARBA00022692"/>
    </source>
</evidence>
<keyword evidence="10" id="KW-1185">Reference proteome</keyword>
<evidence type="ECO:0000313" key="10">
    <source>
        <dbReference type="Proteomes" id="UP000185478"/>
    </source>
</evidence>
<keyword evidence="4 8" id="KW-0812">Transmembrane</keyword>
<dbReference type="EMBL" id="CP009245">
    <property type="protein sequence ID" value="APT85746.1"/>
    <property type="molecule type" value="Genomic_DNA"/>
</dbReference>
<accession>A0A1L7CIR1</accession>
<dbReference type="Pfam" id="PF03006">
    <property type="entry name" value="HlyIII"/>
    <property type="match status" value="1"/>
</dbReference>
<evidence type="ECO:0000256" key="7">
    <source>
        <dbReference type="PIRSR" id="PIRSR604254-1"/>
    </source>
</evidence>
<dbReference type="Proteomes" id="UP000185478">
    <property type="component" value="Chromosome"/>
</dbReference>
<dbReference type="AlphaFoldDB" id="A0A1L7CIR1"/>
<feature type="transmembrane region" description="Helical" evidence="8">
    <location>
        <begin position="167"/>
        <end position="187"/>
    </location>
</feature>
<reference evidence="9 10" key="1">
    <citation type="submission" date="2014-08" db="EMBL/GenBank/DDBJ databases">
        <title>Complete genome sequence of Corynebacterium aquilae S-613T(T) (=DSM 44791(T)), isolated from the choana of a healthy golden eagle.</title>
        <authorList>
            <person name="Ruckert C."/>
            <person name="Albersmeier A."/>
            <person name="Winkler A."/>
            <person name="Kalinowski J."/>
        </authorList>
    </citation>
    <scope>NUCLEOTIDE SEQUENCE [LARGE SCALE GENOMIC DNA]</scope>
    <source>
        <strain evidence="9 10">S-613</strain>
    </source>
</reference>
<keyword evidence="5 8" id="KW-1133">Transmembrane helix</keyword>
<evidence type="ECO:0000256" key="5">
    <source>
        <dbReference type="ARBA" id="ARBA00022989"/>
    </source>
</evidence>
<protein>
    <submittedName>
        <fullName evidence="9">Membrane protein</fullName>
    </submittedName>
</protein>
<dbReference type="STRING" id="1431546.CAQU_12670"/>
<comment type="similarity">
    <text evidence="2">Belongs to the UPF0073 (Hly-III) family.</text>
</comment>
<proteinExistence type="inferred from homology"/>
<feature type="transmembrane region" description="Helical" evidence="8">
    <location>
        <begin position="49"/>
        <end position="69"/>
    </location>
</feature>
<dbReference type="InterPro" id="IPR005744">
    <property type="entry name" value="Hy-lIII"/>
</dbReference>
<dbReference type="PANTHER" id="PTHR20855">
    <property type="entry name" value="ADIPOR/PROGESTIN RECEPTOR-RELATED"/>
    <property type="match status" value="1"/>
</dbReference>
<dbReference type="NCBIfam" id="TIGR01065">
    <property type="entry name" value="hlyIII"/>
    <property type="match status" value="1"/>
</dbReference>
<sequence>MDSLSSAAHFRGQRPSLRGWFHLVAAIVGALAGVVLFVVAALRLTPLQTLSVGVYVVGVVLLFGVSAAYHRGPWKTPETVAWWRRADHSTIAVFIAATYTPMCAIALNPQAAKWMLSIAWVGALASVVMNLVWITHPRLLGTAIYLVLGWLIVPLIPELWRNAGSTVVWLLAAGGVVYTLGAVVYAIKWPGRHAKVLGFHEIFHAATIVAAVLHMIAVWIVVMGAAHT</sequence>
<organism evidence="9 10">
    <name type="scientific">Corynebacterium aquilae DSM 44791</name>
    <dbReference type="NCBI Taxonomy" id="1431546"/>
    <lineage>
        <taxon>Bacteria</taxon>
        <taxon>Bacillati</taxon>
        <taxon>Actinomycetota</taxon>
        <taxon>Actinomycetes</taxon>
        <taxon>Mycobacteriales</taxon>
        <taxon>Corynebacteriaceae</taxon>
        <taxon>Corynebacterium</taxon>
    </lineage>
</organism>
<evidence type="ECO:0000313" key="9">
    <source>
        <dbReference type="EMBL" id="APT85746.1"/>
    </source>
</evidence>
<dbReference type="PANTHER" id="PTHR20855:SF3">
    <property type="entry name" value="LD03007P"/>
    <property type="match status" value="1"/>
</dbReference>
<feature type="binding site" evidence="7">
    <location>
        <position position="70"/>
    </location>
    <ligand>
        <name>Zn(2+)</name>
        <dbReference type="ChEBI" id="CHEBI:29105"/>
    </ligand>
</feature>
<name>A0A1L7CIR1_9CORY</name>
<feature type="binding site" evidence="7">
    <location>
        <position position="200"/>
    </location>
    <ligand>
        <name>Zn(2+)</name>
        <dbReference type="ChEBI" id="CHEBI:29105"/>
    </ligand>
</feature>
<keyword evidence="7" id="KW-0479">Metal-binding</keyword>